<evidence type="ECO:0000313" key="1">
    <source>
        <dbReference type="EMBL" id="MFD2212222.1"/>
    </source>
</evidence>
<dbReference type="RefSeq" id="WP_247342819.1">
    <property type="nucleotide sequence ID" value="NZ_CP095550.1"/>
</dbReference>
<evidence type="ECO:0000313" key="2">
    <source>
        <dbReference type="Proteomes" id="UP001597318"/>
    </source>
</evidence>
<dbReference type="Proteomes" id="UP001597318">
    <property type="component" value="Unassembled WGS sequence"/>
</dbReference>
<proteinExistence type="predicted"/>
<reference evidence="2" key="1">
    <citation type="journal article" date="2019" name="Int. J. Syst. Evol. Microbiol.">
        <title>The Global Catalogue of Microorganisms (GCM) 10K type strain sequencing project: providing services to taxonomists for standard genome sequencing and annotation.</title>
        <authorList>
            <consortium name="The Broad Institute Genomics Platform"/>
            <consortium name="The Broad Institute Genome Sequencing Center for Infectious Disease"/>
            <person name="Wu L."/>
            <person name="Ma J."/>
        </authorList>
    </citation>
    <scope>NUCLEOTIDE SEQUENCE [LARGE SCALE GENOMIC DNA]</scope>
    <source>
        <strain evidence="2">CGMCC 1.15474</strain>
    </source>
</reference>
<name>A0ABW5BQ37_9BACI</name>
<comment type="caution">
    <text evidence="1">The sequence shown here is derived from an EMBL/GenBank/DDBJ whole genome shotgun (WGS) entry which is preliminary data.</text>
</comment>
<sequence length="47" mass="5555">MNNEWIKLVEQLEKEGITPKDANQMIRGYQMIKMVMKTVNDIGEEEE</sequence>
<accession>A0ABW5BQ37</accession>
<dbReference type="EMBL" id="JBHUIK010000001">
    <property type="protein sequence ID" value="MFD2212222.1"/>
    <property type="molecule type" value="Genomic_DNA"/>
</dbReference>
<evidence type="ECO:0008006" key="3">
    <source>
        <dbReference type="Google" id="ProtNLM"/>
    </source>
</evidence>
<organism evidence="1 2">
    <name type="scientific">Metabacillus endolithicus</name>
    <dbReference type="NCBI Taxonomy" id="1535204"/>
    <lineage>
        <taxon>Bacteria</taxon>
        <taxon>Bacillati</taxon>
        <taxon>Bacillota</taxon>
        <taxon>Bacilli</taxon>
        <taxon>Bacillales</taxon>
        <taxon>Bacillaceae</taxon>
        <taxon>Metabacillus</taxon>
    </lineage>
</organism>
<gene>
    <name evidence="1" type="ORF">ACFSKK_00690</name>
</gene>
<protein>
    <recommendedName>
        <fullName evidence="3">DNA-binding anti-repressor SinI</fullName>
    </recommendedName>
</protein>
<keyword evidence="2" id="KW-1185">Reference proteome</keyword>